<organism evidence="1 2">
    <name type="scientific">Dentiscutata erythropus</name>
    <dbReference type="NCBI Taxonomy" id="1348616"/>
    <lineage>
        <taxon>Eukaryota</taxon>
        <taxon>Fungi</taxon>
        <taxon>Fungi incertae sedis</taxon>
        <taxon>Mucoromycota</taxon>
        <taxon>Glomeromycotina</taxon>
        <taxon>Glomeromycetes</taxon>
        <taxon>Diversisporales</taxon>
        <taxon>Gigasporaceae</taxon>
        <taxon>Dentiscutata</taxon>
    </lineage>
</organism>
<proteinExistence type="predicted"/>
<dbReference type="EMBL" id="CAJVPY010004600">
    <property type="protein sequence ID" value="CAG8623640.1"/>
    <property type="molecule type" value="Genomic_DNA"/>
</dbReference>
<evidence type="ECO:0000313" key="2">
    <source>
        <dbReference type="Proteomes" id="UP000789405"/>
    </source>
</evidence>
<dbReference type="AlphaFoldDB" id="A0A9N9D5J7"/>
<comment type="caution">
    <text evidence="1">The sequence shown here is derived from an EMBL/GenBank/DDBJ whole genome shotgun (WGS) entry which is preliminary data.</text>
</comment>
<protein>
    <submittedName>
        <fullName evidence="1">26469_t:CDS:1</fullName>
    </submittedName>
</protein>
<keyword evidence="2" id="KW-1185">Reference proteome</keyword>
<evidence type="ECO:0000313" key="1">
    <source>
        <dbReference type="EMBL" id="CAG8623640.1"/>
    </source>
</evidence>
<dbReference type="Proteomes" id="UP000789405">
    <property type="component" value="Unassembled WGS sequence"/>
</dbReference>
<sequence length="46" mass="5571">MFWARTLSMKLGQNYYNEFGQIHYTEVFWAKTLSMKVVEPNLLKQK</sequence>
<name>A0A9N9D5J7_9GLOM</name>
<reference evidence="1" key="1">
    <citation type="submission" date="2021-06" db="EMBL/GenBank/DDBJ databases">
        <authorList>
            <person name="Kallberg Y."/>
            <person name="Tangrot J."/>
            <person name="Rosling A."/>
        </authorList>
    </citation>
    <scope>NUCLEOTIDE SEQUENCE</scope>
    <source>
        <strain evidence="1">MA453B</strain>
    </source>
</reference>
<gene>
    <name evidence="1" type="ORF">DERYTH_LOCUS8771</name>
</gene>
<accession>A0A9N9D5J7</accession>